<dbReference type="GO" id="GO:0015074">
    <property type="term" value="P:DNA integration"/>
    <property type="evidence" value="ECO:0007669"/>
    <property type="project" value="InterPro"/>
</dbReference>
<name>A0A3P9LTP8_ORYLA</name>
<dbReference type="InterPro" id="IPR012337">
    <property type="entry name" value="RNaseH-like_sf"/>
</dbReference>
<feature type="domain" description="Integrase catalytic" evidence="8">
    <location>
        <begin position="195"/>
        <end position="362"/>
    </location>
</feature>
<reference key="1">
    <citation type="journal article" date="2007" name="Nature">
        <title>The medaka draft genome and insights into vertebrate genome evolution.</title>
        <authorList>
            <person name="Kasahara M."/>
            <person name="Naruse K."/>
            <person name="Sasaki S."/>
            <person name="Nakatani Y."/>
            <person name="Qu W."/>
            <person name="Ahsan B."/>
            <person name="Yamada T."/>
            <person name="Nagayasu Y."/>
            <person name="Doi K."/>
            <person name="Kasai Y."/>
            <person name="Jindo T."/>
            <person name="Kobayashi D."/>
            <person name="Shimada A."/>
            <person name="Toyoda A."/>
            <person name="Kuroki Y."/>
            <person name="Fujiyama A."/>
            <person name="Sasaki T."/>
            <person name="Shimizu A."/>
            <person name="Asakawa S."/>
            <person name="Shimizu N."/>
            <person name="Hashimoto S."/>
            <person name="Yang J."/>
            <person name="Lee Y."/>
            <person name="Matsushima K."/>
            <person name="Sugano S."/>
            <person name="Sakaizumi M."/>
            <person name="Narita T."/>
            <person name="Ohishi K."/>
            <person name="Haga S."/>
            <person name="Ohta F."/>
            <person name="Nomoto H."/>
            <person name="Nogata K."/>
            <person name="Morishita T."/>
            <person name="Endo T."/>
            <person name="Shin-I T."/>
            <person name="Takeda H."/>
            <person name="Morishita S."/>
            <person name="Kohara Y."/>
        </authorList>
    </citation>
    <scope>NUCLEOTIDE SEQUENCE [LARGE SCALE GENOMIC DNA]</scope>
    <source>
        <strain>Hd-rR</strain>
    </source>
</reference>
<evidence type="ECO:0000256" key="7">
    <source>
        <dbReference type="ARBA" id="ARBA00039658"/>
    </source>
</evidence>
<dbReference type="Gene3D" id="3.30.420.10">
    <property type="entry name" value="Ribonuclease H-like superfamily/Ribonuclease H"/>
    <property type="match status" value="1"/>
</dbReference>
<protein>
    <recommendedName>
        <fullName evidence="7">Gypsy retrotransposon integrase-like protein 1</fullName>
    </recommendedName>
</protein>
<evidence type="ECO:0000256" key="3">
    <source>
        <dbReference type="ARBA" id="ARBA00022722"/>
    </source>
</evidence>
<keyword evidence="5" id="KW-0378">Hydrolase</keyword>
<dbReference type="AlphaFoldDB" id="A0A3P9LTP8"/>
<organism evidence="9 10">
    <name type="scientific">Oryzias latipes</name>
    <name type="common">Japanese rice fish</name>
    <name type="synonym">Japanese killifish</name>
    <dbReference type="NCBI Taxonomy" id="8090"/>
    <lineage>
        <taxon>Eukaryota</taxon>
        <taxon>Metazoa</taxon>
        <taxon>Chordata</taxon>
        <taxon>Craniata</taxon>
        <taxon>Vertebrata</taxon>
        <taxon>Euteleostomi</taxon>
        <taxon>Actinopterygii</taxon>
        <taxon>Neopterygii</taxon>
        <taxon>Teleostei</taxon>
        <taxon>Neoteleostei</taxon>
        <taxon>Acanthomorphata</taxon>
        <taxon>Ovalentaria</taxon>
        <taxon>Atherinomorphae</taxon>
        <taxon>Beloniformes</taxon>
        <taxon>Adrianichthyidae</taxon>
        <taxon>Oryziinae</taxon>
        <taxon>Oryzias</taxon>
    </lineage>
</organism>
<dbReference type="PANTHER" id="PTHR37984">
    <property type="entry name" value="PROTEIN CBG26694"/>
    <property type="match status" value="1"/>
</dbReference>
<evidence type="ECO:0000256" key="5">
    <source>
        <dbReference type="ARBA" id="ARBA00022801"/>
    </source>
</evidence>
<dbReference type="Gene3D" id="1.10.340.70">
    <property type="match status" value="1"/>
</dbReference>
<dbReference type="FunFam" id="3.30.420.10:FF:000032">
    <property type="entry name" value="Retrovirus-related Pol polyprotein from transposon 297-like Protein"/>
    <property type="match status" value="1"/>
</dbReference>
<reference evidence="9" key="3">
    <citation type="submission" date="2025-08" db="UniProtKB">
        <authorList>
            <consortium name="Ensembl"/>
        </authorList>
    </citation>
    <scope>IDENTIFICATION</scope>
    <source>
        <strain evidence="9">HNI</strain>
    </source>
</reference>
<dbReference type="PANTHER" id="PTHR37984:SF5">
    <property type="entry name" value="PROTEIN NYNRIN-LIKE"/>
    <property type="match status" value="1"/>
</dbReference>
<keyword evidence="1" id="KW-0808">Transferase</keyword>
<dbReference type="InterPro" id="IPR036397">
    <property type="entry name" value="RNaseH_sf"/>
</dbReference>
<keyword evidence="6" id="KW-0695">RNA-directed DNA polymerase</keyword>
<dbReference type="InterPro" id="IPR041373">
    <property type="entry name" value="RT_RNaseH"/>
</dbReference>
<reference evidence="9" key="4">
    <citation type="submission" date="2025-09" db="UniProtKB">
        <authorList>
            <consortium name="Ensembl"/>
        </authorList>
    </citation>
    <scope>IDENTIFICATION</scope>
    <source>
        <strain evidence="9">HNI</strain>
    </source>
</reference>
<dbReference type="GO" id="GO:0004519">
    <property type="term" value="F:endonuclease activity"/>
    <property type="evidence" value="ECO:0007669"/>
    <property type="project" value="UniProtKB-KW"/>
</dbReference>
<dbReference type="Pfam" id="PF00665">
    <property type="entry name" value="rve"/>
    <property type="match status" value="1"/>
</dbReference>
<dbReference type="SUPFAM" id="SSF53098">
    <property type="entry name" value="Ribonuclease H-like"/>
    <property type="match status" value="1"/>
</dbReference>
<dbReference type="InterPro" id="IPR050951">
    <property type="entry name" value="Retrovirus_Pol_polyprotein"/>
</dbReference>
<dbReference type="FunFam" id="1.10.340.70:FF:000001">
    <property type="entry name" value="Retrovirus-related Pol polyprotein from transposon gypsy-like Protein"/>
    <property type="match status" value="1"/>
</dbReference>
<dbReference type="Pfam" id="PF17921">
    <property type="entry name" value="Integrase_H2C2"/>
    <property type="match status" value="1"/>
</dbReference>
<evidence type="ECO:0000256" key="1">
    <source>
        <dbReference type="ARBA" id="ARBA00022679"/>
    </source>
</evidence>
<dbReference type="Pfam" id="PF17917">
    <property type="entry name" value="RT_RNaseH"/>
    <property type="match status" value="1"/>
</dbReference>
<dbReference type="InterPro" id="IPR041588">
    <property type="entry name" value="Integrase_H2C2"/>
</dbReference>
<reference evidence="9 10" key="2">
    <citation type="submission" date="2017-04" db="EMBL/GenBank/DDBJ databases">
        <title>CpG methylation of centromeres and impact of large insertions on vertebrate speciation.</title>
        <authorList>
            <person name="Ichikawa K."/>
            <person name="Yoshimura J."/>
            <person name="Morishita S."/>
        </authorList>
    </citation>
    <scope>NUCLEOTIDE SEQUENCE</scope>
    <source>
        <strain evidence="9 10">HNI</strain>
    </source>
</reference>
<accession>A0A3P9LTP8</accession>
<dbReference type="Proteomes" id="UP000265180">
    <property type="component" value="Chromosome 14"/>
</dbReference>
<sequence>MALEEWRHWLEGAVHPFVVWTDHKNLEYIRTAKRLNSRQARWSLFFDRFKFSLSYRPGSKNLKPDALSRQYQKEEVIDRESGSILPHAIVLGTTRWALERKVKGSVRDESAVPAGCPAGCLFVPSSLRPQVLKWGHSSRLACHPGATRTAFLVAQRFWWPSMSSDIRAFVSSCPVCASVKVPRRPPAGLLQPLPVPSRPWSHIAMDFITGLPNSRGKAVILTIVDRFSKLVHAVPLQKLPSARELAFVVSRHVFRLHGLPEDIVSDRGPQFVSSFWREFCRLLGVRVSLSSGFHPQTNGQVERCNQDIETTLRAMCSNNPSTWSTQLPWVEYAHNSLVNSSGFSPFQAAYGYQPPLFPQQEQLASTSGPAAFVRRCQRTWRTFRNQLLRNQERFTTVANRRRTRPPEYKVGDRVWLNTKDIPLKGGSKKLHPRFIGPFTIS</sequence>
<dbReference type="InterPro" id="IPR043502">
    <property type="entry name" value="DNA/RNA_pol_sf"/>
</dbReference>
<dbReference type="Ensembl" id="ENSORLT00020007793.1">
    <property type="protein sequence ID" value="ENSORLP00020024135.1"/>
    <property type="gene ID" value="ENSORLG00020005334.1"/>
</dbReference>
<evidence type="ECO:0000313" key="10">
    <source>
        <dbReference type="Proteomes" id="UP000265180"/>
    </source>
</evidence>
<evidence type="ECO:0000313" key="9">
    <source>
        <dbReference type="Ensembl" id="ENSORLP00020024135.1"/>
    </source>
</evidence>
<dbReference type="GO" id="GO:0016787">
    <property type="term" value="F:hydrolase activity"/>
    <property type="evidence" value="ECO:0007669"/>
    <property type="project" value="UniProtKB-KW"/>
</dbReference>
<evidence type="ECO:0000259" key="8">
    <source>
        <dbReference type="PROSITE" id="PS50994"/>
    </source>
</evidence>
<dbReference type="PROSITE" id="PS50994">
    <property type="entry name" value="INTEGRASE"/>
    <property type="match status" value="1"/>
</dbReference>
<keyword evidence="3" id="KW-0540">Nuclease</keyword>
<keyword evidence="2" id="KW-0548">Nucleotidyltransferase</keyword>
<proteinExistence type="predicted"/>
<evidence type="ECO:0000256" key="2">
    <source>
        <dbReference type="ARBA" id="ARBA00022695"/>
    </source>
</evidence>
<evidence type="ECO:0000256" key="4">
    <source>
        <dbReference type="ARBA" id="ARBA00022759"/>
    </source>
</evidence>
<dbReference type="GO" id="GO:0003676">
    <property type="term" value="F:nucleic acid binding"/>
    <property type="evidence" value="ECO:0007669"/>
    <property type="project" value="InterPro"/>
</dbReference>
<dbReference type="SUPFAM" id="SSF56672">
    <property type="entry name" value="DNA/RNA polymerases"/>
    <property type="match status" value="1"/>
</dbReference>
<dbReference type="CDD" id="cd09274">
    <property type="entry name" value="RNase_HI_RT_Ty3"/>
    <property type="match status" value="1"/>
</dbReference>
<dbReference type="InterPro" id="IPR001584">
    <property type="entry name" value="Integrase_cat-core"/>
</dbReference>
<evidence type="ECO:0000256" key="6">
    <source>
        <dbReference type="ARBA" id="ARBA00022918"/>
    </source>
</evidence>
<keyword evidence="4" id="KW-0255">Endonuclease</keyword>
<dbReference type="GO" id="GO:0003964">
    <property type="term" value="F:RNA-directed DNA polymerase activity"/>
    <property type="evidence" value="ECO:0007669"/>
    <property type="project" value="UniProtKB-KW"/>
</dbReference>